<accession>A0A6I5A5X0</accession>
<sequence length="126" mass="14690">MIKAKLISVLLLLPFILIGCQNNNLNLSKDVSNIEVYKWNSEELVVTIDDKEFIDELVKELDNAKTGSTANMDFESPDFELHFKNENETLLEIGYYKKVMNLDVEGRYWDYSEDTMYNVELQLPID</sequence>
<dbReference type="AlphaFoldDB" id="A0A6I5A5X0"/>
<dbReference type="PROSITE" id="PS51257">
    <property type="entry name" value="PROKAR_LIPOPROTEIN"/>
    <property type="match status" value="1"/>
</dbReference>
<comment type="caution">
    <text evidence="1">The sequence shown here is derived from an EMBL/GenBank/DDBJ whole genome shotgun (WGS) entry which is preliminary data.</text>
</comment>
<proteinExistence type="predicted"/>
<dbReference type="RefSeq" id="WP_160910173.1">
    <property type="nucleotide sequence ID" value="NZ_WMEQ01000019.1"/>
</dbReference>
<dbReference type="OrthoDB" id="2166455at2"/>
<evidence type="ECO:0008006" key="3">
    <source>
        <dbReference type="Google" id="ProtNLM"/>
    </source>
</evidence>
<dbReference type="EMBL" id="WMEQ01000019">
    <property type="protein sequence ID" value="MYL35658.1"/>
    <property type="molecule type" value="Genomic_DNA"/>
</dbReference>
<gene>
    <name evidence="1" type="ORF">GLW05_18945</name>
</gene>
<dbReference type="Proteomes" id="UP000468638">
    <property type="component" value="Unassembled WGS sequence"/>
</dbReference>
<organism evidence="1 2">
    <name type="scientific">Pontibacillus yanchengensis</name>
    <dbReference type="NCBI Taxonomy" id="462910"/>
    <lineage>
        <taxon>Bacteria</taxon>
        <taxon>Bacillati</taxon>
        <taxon>Bacillota</taxon>
        <taxon>Bacilli</taxon>
        <taxon>Bacillales</taxon>
        <taxon>Bacillaceae</taxon>
        <taxon>Pontibacillus</taxon>
    </lineage>
</organism>
<protein>
    <recommendedName>
        <fullName evidence="3">Lipoprotein</fullName>
    </recommendedName>
</protein>
<evidence type="ECO:0000313" key="2">
    <source>
        <dbReference type="Proteomes" id="UP000468638"/>
    </source>
</evidence>
<reference evidence="1 2" key="1">
    <citation type="submission" date="2019-11" db="EMBL/GenBank/DDBJ databases">
        <title>Genome sequences of 17 halophilic strains isolated from different environments.</title>
        <authorList>
            <person name="Furrow R.E."/>
        </authorList>
    </citation>
    <scope>NUCLEOTIDE SEQUENCE [LARGE SCALE GENOMIC DNA]</scope>
    <source>
        <strain evidence="1 2">22514_16_FS</strain>
    </source>
</reference>
<evidence type="ECO:0000313" key="1">
    <source>
        <dbReference type="EMBL" id="MYL35658.1"/>
    </source>
</evidence>
<name>A0A6I5A5X0_9BACI</name>